<protein>
    <submittedName>
        <fullName evidence="3 4">Uncharacterized protein LOC114862077</fullName>
    </submittedName>
</protein>
<evidence type="ECO:0000313" key="3">
    <source>
        <dbReference type="RefSeq" id="XP_055367519.1"/>
    </source>
</evidence>
<feature type="compositionally biased region" description="Basic and acidic residues" evidence="1">
    <location>
        <begin position="225"/>
        <end position="237"/>
    </location>
</feature>
<evidence type="ECO:0000256" key="1">
    <source>
        <dbReference type="SAM" id="MobiDB-lite"/>
    </source>
</evidence>
<proteinExistence type="predicted"/>
<evidence type="ECO:0000313" key="5">
    <source>
        <dbReference type="RefSeq" id="XP_055367525.1"/>
    </source>
</evidence>
<dbReference type="KEGG" id="bspl:114862077"/>
<feature type="compositionally biased region" description="Basic residues" evidence="1">
    <location>
        <begin position="186"/>
        <end position="197"/>
    </location>
</feature>
<evidence type="ECO:0000313" key="4">
    <source>
        <dbReference type="RefSeq" id="XP_055367521.1"/>
    </source>
</evidence>
<evidence type="ECO:0000313" key="7">
    <source>
        <dbReference type="RefSeq" id="XP_055367532.1"/>
    </source>
</evidence>
<name>A0A9W2Y0Z1_BETSP</name>
<gene>
    <name evidence="3 4 5 6 7 8" type="primary">LOC114862077</name>
</gene>
<organism evidence="2 3">
    <name type="scientific">Betta splendens</name>
    <name type="common">Siamese fighting fish</name>
    <dbReference type="NCBI Taxonomy" id="158456"/>
    <lineage>
        <taxon>Eukaryota</taxon>
        <taxon>Metazoa</taxon>
        <taxon>Chordata</taxon>
        <taxon>Craniata</taxon>
        <taxon>Vertebrata</taxon>
        <taxon>Euteleostomi</taxon>
        <taxon>Actinopterygii</taxon>
        <taxon>Neopterygii</taxon>
        <taxon>Teleostei</taxon>
        <taxon>Neoteleostei</taxon>
        <taxon>Acanthomorphata</taxon>
        <taxon>Anabantaria</taxon>
        <taxon>Anabantiformes</taxon>
        <taxon>Anabantoidei</taxon>
        <taxon>Osphronemidae</taxon>
        <taxon>Betta</taxon>
    </lineage>
</organism>
<dbReference type="GeneID" id="114862077"/>
<evidence type="ECO:0000313" key="6">
    <source>
        <dbReference type="RefSeq" id="XP_055367528.1"/>
    </source>
</evidence>
<feature type="region of interest" description="Disordered" evidence="1">
    <location>
        <begin position="418"/>
        <end position="444"/>
    </location>
</feature>
<sequence>MPLKILIALAMVNKSPVATCRGCLKGAGIHVCCSAGPEHKPLFMYGLHRLRGEFQPLFDTDTLQSRAAGVERRPPIKKFHNVCRCRLAAGWKRERLYLGIREMLFTLTAPACSPASHAVISFLVGSACRRRRTCRVLRCFDFASGCKGTDGETGWLVAVQVQKKSWEQCIECIEWWGKGRLKGRLTKTTRGKRRRWRARGEEGNSRPRRTGSQAWVWRRGPSRRCGVERSVSAHESPEGGFSAEDPRGMEKGRKRRREGRTKGSEEGKIPLAPERRSKRMKRARGERGKVWTMTQGHEPHGDGGGREELLIRACGVSYGYHRTGSVLPSWLRLSRHATAAAPSGRKTAAMLYRRAENGARGGGGCQGELGVKFTPKGSFLNAFIKQRCLRTSIRVRVRFSPFSLCATDSVILGLRDQSRSRARPSAGPESAPGCVRPDGLSFRP</sequence>
<dbReference type="RefSeq" id="XP_055367532.1">
    <property type="nucleotide sequence ID" value="XM_055511557.1"/>
</dbReference>
<evidence type="ECO:0000313" key="2">
    <source>
        <dbReference type="Proteomes" id="UP000515150"/>
    </source>
</evidence>
<dbReference type="RefSeq" id="XP_055367525.1">
    <property type="nucleotide sequence ID" value="XM_055511550.1"/>
</dbReference>
<feature type="region of interest" description="Disordered" evidence="1">
    <location>
        <begin position="186"/>
        <end position="287"/>
    </location>
</feature>
<evidence type="ECO:0000313" key="8">
    <source>
        <dbReference type="RefSeq" id="XP_055367535.1"/>
    </source>
</evidence>
<dbReference type="RefSeq" id="XP_055367535.1">
    <property type="nucleotide sequence ID" value="XM_055511560.1"/>
</dbReference>
<dbReference type="Proteomes" id="UP000515150">
    <property type="component" value="Chromosome 1"/>
</dbReference>
<accession>A0A9W2Y0Z1</accession>
<reference evidence="3 4" key="1">
    <citation type="submission" date="2025-04" db="UniProtKB">
        <authorList>
            <consortium name="RefSeq"/>
        </authorList>
    </citation>
    <scope>IDENTIFICATION</scope>
</reference>
<dbReference type="RefSeq" id="XP_055367519.1">
    <property type="nucleotide sequence ID" value="XM_055511544.1"/>
</dbReference>
<dbReference type="AlphaFoldDB" id="A0A9W2Y0Z1"/>
<keyword evidence="2" id="KW-1185">Reference proteome</keyword>
<dbReference type="RefSeq" id="XP_055367528.1">
    <property type="nucleotide sequence ID" value="XM_055511553.1"/>
</dbReference>
<dbReference type="RefSeq" id="XP_055367521.1">
    <property type="nucleotide sequence ID" value="XM_055511546.1"/>
</dbReference>